<evidence type="ECO:0000313" key="1">
    <source>
        <dbReference type="Proteomes" id="UP000095286"/>
    </source>
</evidence>
<dbReference type="Proteomes" id="UP000095286">
    <property type="component" value="Unplaced"/>
</dbReference>
<organism evidence="1 2">
    <name type="scientific">Rhabditophanes sp. KR3021</name>
    <dbReference type="NCBI Taxonomy" id="114890"/>
    <lineage>
        <taxon>Eukaryota</taxon>
        <taxon>Metazoa</taxon>
        <taxon>Ecdysozoa</taxon>
        <taxon>Nematoda</taxon>
        <taxon>Chromadorea</taxon>
        <taxon>Rhabditida</taxon>
        <taxon>Tylenchina</taxon>
        <taxon>Panagrolaimomorpha</taxon>
        <taxon>Strongyloidoidea</taxon>
        <taxon>Alloionematidae</taxon>
        <taxon>Rhabditophanes</taxon>
    </lineage>
</organism>
<name>A0AC35UBG2_9BILA</name>
<accession>A0AC35UBG2</accession>
<proteinExistence type="predicted"/>
<reference evidence="2" key="1">
    <citation type="submission" date="2016-11" db="UniProtKB">
        <authorList>
            <consortium name="WormBaseParasite"/>
        </authorList>
    </citation>
    <scope>IDENTIFICATION</scope>
    <source>
        <strain evidence="2">KR3021</strain>
    </source>
</reference>
<evidence type="ECO:0000313" key="2">
    <source>
        <dbReference type="WBParaSite" id="RSKR_0000987950.1"/>
    </source>
</evidence>
<sequence>MLEKSNAEVKLTKTKMKFDDIFSRGRYTFIFCVLLQFTILFQLSNMFFPSFSFLVPKITHCGNTNFVELGWDQKEICSNIQNISLNNACKPVAVADFYSVNMQWNYLCKDALKVKTSLATIMFGVIFGSGLGGILSDKYGRRKVLLIALIFCGIFTAISSLSSELLELTIYRTLVGFFNGITIVITNVFLLECIPKNDKIVITNLISWPLNGIVFAFITYYFAPNWIDLARITSLISIIPILLLCYCICESPRFFIQKGRIMEAKNEIKKILAINKIKIEEVELDEILKEEHILIKSSESSVDKKYSFYHLFYSWDLVGRTLTLSSVFFIASISKYGIMFNMESLSGSIYLNMVYASGCPFILNLIIAAADIKYKWLGRRLVSMTFLISIFLSLSTIGFFHIFGIIKEFETLVRILQILTVCFTGQLFTSGGALSSELYPTGVRNMAYSILQVSARWGGVLAPYFFYLSSISESIPYLSLSLITIVTTIAFFFIIPEAKGKPLNERMPSKEECIFGNKKKIDIEMNEKESEKMLA</sequence>
<dbReference type="WBParaSite" id="RSKR_0000987950.1">
    <property type="protein sequence ID" value="RSKR_0000987950.1"/>
    <property type="gene ID" value="RSKR_0000987950"/>
</dbReference>
<protein>
    <submittedName>
        <fullName evidence="2">MFS domain-containing protein</fullName>
    </submittedName>
</protein>